<feature type="domain" description="Flagellin C-terminal" evidence="5">
    <location>
        <begin position="241"/>
        <end position="326"/>
    </location>
</feature>
<dbReference type="GO" id="GO:0005198">
    <property type="term" value="F:structural molecule activity"/>
    <property type="evidence" value="ECO:0007669"/>
    <property type="project" value="UniProtKB-UniRule"/>
</dbReference>
<keyword evidence="6" id="KW-0282">Flagellum</keyword>
<dbReference type="PRINTS" id="PR00207">
    <property type="entry name" value="FLAGELLIN"/>
</dbReference>
<keyword evidence="2 3" id="KW-0975">Bacterial flagellum</keyword>
<dbReference type="InterPro" id="IPR046358">
    <property type="entry name" value="Flagellin_C"/>
</dbReference>
<accession>B9J975</accession>
<evidence type="ECO:0000256" key="2">
    <source>
        <dbReference type="ARBA" id="ARBA00023143"/>
    </source>
</evidence>
<evidence type="ECO:0000313" key="7">
    <source>
        <dbReference type="Proteomes" id="UP000001600"/>
    </source>
</evidence>
<keyword evidence="6" id="KW-0969">Cilium</keyword>
<dbReference type="Gene3D" id="1.20.1330.10">
    <property type="entry name" value="f41 fragment of flagellin, N-terminal domain"/>
    <property type="match status" value="1"/>
</dbReference>
<dbReference type="PANTHER" id="PTHR42792:SF2">
    <property type="entry name" value="FLAGELLIN"/>
    <property type="match status" value="1"/>
</dbReference>
<dbReference type="SUPFAM" id="SSF64518">
    <property type="entry name" value="Phase 1 flagellin"/>
    <property type="match status" value="1"/>
</dbReference>
<dbReference type="EMBL" id="CP000628">
    <property type="protein sequence ID" value="ACM25477.1"/>
    <property type="molecule type" value="Genomic_DNA"/>
</dbReference>
<sequence>MKPLRHRRYLKSGMSSFLYSVFGDTLMTSIITNNSAMAALQTLKGISSNLQDTQNAVSSGLRISKASDNAAYWSISTSMKSDDSALGAVSDALGLGAAKVDTASTAVTSAIDVVGQIKDKLVTAMEGSVDKDAVQEEIGQLQAQLQSVAQSASFNGENWVMAASGDSASVVSSFIRGTNGTVSVSTTSYAFDTGATGNVLFGSNSGTIDTASGILGTVSGSYSVFSLDISSMTTGQISSALDMVQTALNSLTSMGSKLGSISSRIDLQTSFASSLSDSIQSGVGKLVDADMEEESSKLSALQTQQQLAIQSLSIANSSTQSILSLFR</sequence>
<evidence type="ECO:0000256" key="1">
    <source>
        <dbReference type="ARBA" id="ARBA00005709"/>
    </source>
</evidence>
<comment type="function">
    <text evidence="3">Flagellin is the subunit protein which polymerizes to form the filaments of bacterial flagella.</text>
</comment>
<dbReference type="Pfam" id="PF00669">
    <property type="entry name" value="Flagellin_N"/>
    <property type="match status" value="1"/>
</dbReference>
<dbReference type="InterPro" id="IPR001029">
    <property type="entry name" value="Flagellin_N"/>
</dbReference>
<dbReference type="STRING" id="311403.Arad_0893"/>
<keyword evidence="3" id="KW-0964">Secreted</keyword>
<evidence type="ECO:0000313" key="6">
    <source>
        <dbReference type="EMBL" id="ACM25477.1"/>
    </source>
</evidence>
<proteinExistence type="inferred from homology"/>
<dbReference type="AlphaFoldDB" id="B9J975"/>
<reference evidence="6 7" key="1">
    <citation type="journal article" date="2009" name="J. Bacteriol.">
        <title>Genome sequences of three Agrobacterium biovars help elucidate the evolution of multichromosome genomes in bacteria.</title>
        <authorList>
            <person name="Slater S.C."/>
            <person name="Goldman B.S."/>
            <person name="Goodner B."/>
            <person name="Setubal J.C."/>
            <person name="Farrand S.K."/>
            <person name="Nester E.W."/>
            <person name="Burr T.J."/>
            <person name="Banta L."/>
            <person name="Dickerman A.W."/>
            <person name="Paulsen I."/>
            <person name="Otten L."/>
            <person name="Suen G."/>
            <person name="Welch R."/>
            <person name="Almeida N.F."/>
            <person name="Arnold F."/>
            <person name="Burton O.T."/>
            <person name="Du Z."/>
            <person name="Ewing A."/>
            <person name="Godsy E."/>
            <person name="Heisel S."/>
            <person name="Houmiel K.L."/>
            <person name="Jhaveri J."/>
            <person name="Lu J."/>
            <person name="Miller N.M."/>
            <person name="Norton S."/>
            <person name="Chen Q."/>
            <person name="Phoolcharoen W."/>
            <person name="Ohlin V."/>
            <person name="Ondrusek D."/>
            <person name="Pride N."/>
            <person name="Stricklin S.L."/>
            <person name="Sun J."/>
            <person name="Wheeler C."/>
            <person name="Wilson L."/>
            <person name="Zhu H."/>
            <person name="Wood D.W."/>
        </authorList>
    </citation>
    <scope>NUCLEOTIDE SEQUENCE [LARGE SCALE GENOMIC DNA]</scope>
    <source>
        <strain evidence="7">K84 / ATCC BAA-868</strain>
    </source>
</reference>
<dbReference type="HOGENOM" id="CLU_011142_1_0_5"/>
<protein>
    <recommendedName>
        <fullName evidence="3">Flagellin</fullName>
    </recommendedName>
</protein>
<comment type="subcellular location">
    <subcellularLocation>
        <location evidence="3">Secreted</location>
    </subcellularLocation>
    <subcellularLocation>
        <location evidence="3">Bacterial flagellum</location>
    </subcellularLocation>
</comment>
<evidence type="ECO:0000259" key="5">
    <source>
        <dbReference type="Pfam" id="PF00700"/>
    </source>
</evidence>
<gene>
    <name evidence="6" type="primary">flaCe</name>
    <name evidence="6" type="ordered locus">Arad_0893</name>
</gene>
<dbReference type="KEGG" id="ara:Arad_0893"/>
<dbReference type="Pfam" id="PF00700">
    <property type="entry name" value="Flagellin_C"/>
    <property type="match status" value="1"/>
</dbReference>
<dbReference type="GO" id="GO:0009288">
    <property type="term" value="C:bacterial-type flagellum"/>
    <property type="evidence" value="ECO:0007669"/>
    <property type="project" value="UniProtKB-SubCell"/>
</dbReference>
<feature type="domain" description="Flagellin N-terminal" evidence="4">
    <location>
        <begin position="30"/>
        <end position="159"/>
    </location>
</feature>
<organism evidence="6 7">
    <name type="scientific">Rhizobium rhizogenes (strain K84 / ATCC BAA-868)</name>
    <name type="common">Agrobacterium radiobacter</name>
    <dbReference type="NCBI Taxonomy" id="311403"/>
    <lineage>
        <taxon>Bacteria</taxon>
        <taxon>Pseudomonadati</taxon>
        <taxon>Pseudomonadota</taxon>
        <taxon>Alphaproteobacteria</taxon>
        <taxon>Hyphomicrobiales</taxon>
        <taxon>Rhizobiaceae</taxon>
        <taxon>Rhizobium/Agrobacterium group</taxon>
        <taxon>Rhizobium</taxon>
    </lineage>
</organism>
<dbReference type="InterPro" id="IPR001492">
    <property type="entry name" value="Flagellin"/>
</dbReference>
<dbReference type="eggNOG" id="COG1344">
    <property type="taxonomic scope" value="Bacteria"/>
</dbReference>
<keyword evidence="6" id="KW-0966">Cell projection</keyword>
<name>B9J975_RHIR8</name>
<evidence type="ECO:0000259" key="4">
    <source>
        <dbReference type="Pfam" id="PF00669"/>
    </source>
</evidence>
<evidence type="ECO:0000256" key="3">
    <source>
        <dbReference type="RuleBase" id="RU362073"/>
    </source>
</evidence>
<dbReference type="Proteomes" id="UP000001600">
    <property type="component" value="Chromosome 1"/>
</dbReference>
<dbReference type="PANTHER" id="PTHR42792">
    <property type="entry name" value="FLAGELLIN"/>
    <property type="match status" value="1"/>
</dbReference>
<dbReference type="GO" id="GO:0005576">
    <property type="term" value="C:extracellular region"/>
    <property type="evidence" value="ECO:0007669"/>
    <property type="project" value="UniProtKB-SubCell"/>
</dbReference>
<comment type="similarity">
    <text evidence="1 3">Belongs to the bacterial flagellin family.</text>
</comment>